<organism evidence="1 2">
    <name type="scientific">Linnemannia exigua</name>
    <dbReference type="NCBI Taxonomy" id="604196"/>
    <lineage>
        <taxon>Eukaryota</taxon>
        <taxon>Fungi</taxon>
        <taxon>Fungi incertae sedis</taxon>
        <taxon>Mucoromycota</taxon>
        <taxon>Mortierellomycotina</taxon>
        <taxon>Mortierellomycetes</taxon>
        <taxon>Mortierellales</taxon>
        <taxon>Mortierellaceae</taxon>
        <taxon>Linnemannia</taxon>
    </lineage>
</organism>
<reference evidence="1" key="1">
    <citation type="journal article" date="2020" name="Fungal Divers.">
        <title>Resolving the Mortierellaceae phylogeny through synthesis of multi-gene phylogenetics and phylogenomics.</title>
        <authorList>
            <person name="Vandepol N."/>
            <person name="Liber J."/>
            <person name="Desiro A."/>
            <person name="Na H."/>
            <person name="Kennedy M."/>
            <person name="Barry K."/>
            <person name="Grigoriev I.V."/>
            <person name="Miller A.N."/>
            <person name="O'Donnell K."/>
            <person name="Stajich J.E."/>
            <person name="Bonito G."/>
        </authorList>
    </citation>
    <scope>NUCLEOTIDE SEQUENCE</scope>
    <source>
        <strain evidence="1">NRRL 28262</strain>
    </source>
</reference>
<comment type="caution">
    <text evidence="1">The sequence shown here is derived from an EMBL/GenBank/DDBJ whole genome shotgun (WGS) entry which is preliminary data.</text>
</comment>
<gene>
    <name evidence="1" type="ORF">BGZ95_000522</name>
</gene>
<name>A0AAD4D867_9FUNG</name>
<keyword evidence="2" id="KW-1185">Reference proteome</keyword>
<evidence type="ECO:0000313" key="2">
    <source>
        <dbReference type="Proteomes" id="UP001194580"/>
    </source>
</evidence>
<evidence type="ECO:0000313" key="1">
    <source>
        <dbReference type="EMBL" id="KAG0271633.1"/>
    </source>
</evidence>
<protein>
    <submittedName>
        <fullName evidence="1">Uncharacterized protein</fullName>
    </submittedName>
</protein>
<sequence length="76" mass="8735">MPCFILERAPSFQELQAINLLTPACEVPNVPKANGDYVFSVISAIKKFGPFDQVKRFTQPNNWENLRRVPIRFRIG</sequence>
<dbReference type="Proteomes" id="UP001194580">
    <property type="component" value="Unassembled WGS sequence"/>
</dbReference>
<feature type="non-terminal residue" evidence="1">
    <location>
        <position position="76"/>
    </location>
</feature>
<dbReference type="EMBL" id="JAAAIL010001098">
    <property type="protein sequence ID" value="KAG0271633.1"/>
    <property type="molecule type" value="Genomic_DNA"/>
</dbReference>
<dbReference type="AlphaFoldDB" id="A0AAD4D867"/>
<accession>A0AAD4D867</accession>
<proteinExistence type="predicted"/>